<name>A0A3D9HUT9_9PROT</name>
<accession>A0A3D9HUT9</accession>
<dbReference type="Proteomes" id="UP000256845">
    <property type="component" value="Unassembled WGS sequence"/>
</dbReference>
<dbReference type="Pfam" id="PF03364">
    <property type="entry name" value="Polyketide_cyc"/>
    <property type="match status" value="1"/>
</dbReference>
<sequence length="146" mass="16936">MPTHAKIEFVPHSPEQLFDLVADIERYPEFLPWCCGARIRKRVEDVVVADLIIGFKGINERYTSRVHLDKENLIIDVQYENGPFKHLKNHWKFLPADGGCNIDFYIDFEFKSRILQALIGALFNEAVHKMVSAFKARADQLYGCEH</sequence>
<dbReference type="Gene3D" id="3.30.530.20">
    <property type="match status" value="1"/>
</dbReference>
<evidence type="ECO:0000313" key="4">
    <source>
        <dbReference type="Proteomes" id="UP000256845"/>
    </source>
</evidence>
<dbReference type="PANTHER" id="PTHR12901:SF10">
    <property type="entry name" value="COENZYME Q-BINDING PROTEIN COQ10, MITOCHONDRIAL"/>
    <property type="match status" value="1"/>
</dbReference>
<evidence type="ECO:0000313" key="3">
    <source>
        <dbReference type="EMBL" id="RED53262.1"/>
    </source>
</evidence>
<comment type="similarity">
    <text evidence="1">Belongs to the ribosome association toxin RatA family.</text>
</comment>
<dbReference type="InterPro" id="IPR005031">
    <property type="entry name" value="COQ10_START"/>
</dbReference>
<dbReference type="PANTHER" id="PTHR12901">
    <property type="entry name" value="SPERM PROTEIN HOMOLOG"/>
    <property type="match status" value="1"/>
</dbReference>
<reference evidence="3 4" key="1">
    <citation type="submission" date="2018-07" db="EMBL/GenBank/DDBJ databases">
        <title>Genomic Encyclopedia of Type Strains, Phase III (KMG-III): the genomes of soil and plant-associated and newly described type strains.</title>
        <authorList>
            <person name="Whitman W."/>
        </authorList>
    </citation>
    <scope>NUCLEOTIDE SEQUENCE [LARGE SCALE GENOMIC DNA]</scope>
    <source>
        <strain evidence="3 4">CECT 8488</strain>
    </source>
</reference>
<feature type="domain" description="Coenzyme Q-binding protein COQ10 START" evidence="2">
    <location>
        <begin position="10"/>
        <end position="135"/>
    </location>
</feature>
<dbReference type="GO" id="GO:0048039">
    <property type="term" value="F:ubiquinone binding"/>
    <property type="evidence" value="ECO:0007669"/>
    <property type="project" value="InterPro"/>
</dbReference>
<dbReference type="InterPro" id="IPR023393">
    <property type="entry name" value="START-like_dom_sf"/>
</dbReference>
<comment type="caution">
    <text evidence="3">The sequence shown here is derived from an EMBL/GenBank/DDBJ whole genome shotgun (WGS) entry which is preliminary data.</text>
</comment>
<organism evidence="3 4">
    <name type="scientific">Aestuariispira insulae</name>
    <dbReference type="NCBI Taxonomy" id="1461337"/>
    <lineage>
        <taxon>Bacteria</taxon>
        <taxon>Pseudomonadati</taxon>
        <taxon>Pseudomonadota</taxon>
        <taxon>Alphaproteobacteria</taxon>
        <taxon>Rhodospirillales</taxon>
        <taxon>Kiloniellaceae</taxon>
        <taxon>Aestuariispira</taxon>
    </lineage>
</organism>
<dbReference type="CDD" id="cd07813">
    <property type="entry name" value="COQ10p_like"/>
    <property type="match status" value="1"/>
</dbReference>
<evidence type="ECO:0000256" key="1">
    <source>
        <dbReference type="ARBA" id="ARBA00008918"/>
    </source>
</evidence>
<dbReference type="AlphaFoldDB" id="A0A3D9HUT9"/>
<evidence type="ECO:0000259" key="2">
    <source>
        <dbReference type="Pfam" id="PF03364"/>
    </source>
</evidence>
<dbReference type="RefSeq" id="WP_115934420.1">
    <property type="nucleotide sequence ID" value="NZ_QRDW01000001.1"/>
</dbReference>
<protein>
    <submittedName>
        <fullName evidence="3">Coenzyme Q-binding protein COQ10</fullName>
    </submittedName>
</protein>
<dbReference type="GO" id="GO:0045333">
    <property type="term" value="P:cellular respiration"/>
    <property type="evidence" value="ECO:0007669"/>
    <property type="project" value="InterPro"/>
</dbReference>
<gene>
    <name evidence="3" type="ORF">DFP90_10144</name>
</gene>
<dbReference type="OrthoDB" id="9804759at2"/>
<keyword evidence="4" id="KW-1185">Reference proteome</keyword>
<dbReference type="EMBL" id="QRDW01000001">
    <property type="protein sequence ID" value="RED53262.1"/>
    <property type="molecule type" value="Genomic_DNA"/>
</dbReference>
<dbReference type="SUPFAM" id="SSF55961">
    <property type="entry name" value="Bet v1-like"/>
    <property type="match status" value="1"/>
</dbReference>
<proteinExistence type="inferred from homology"/>
<dbReference type="InterPro" id="IPR044996">
    <property type="entry name" value="COQ10-like"/>
</dbReference>